<evidence type="ECO:0000313" key="2">
    <source>
        <dbReference type="Proteomes" id="UP000593579"/>
    </source>
</evidence>
<comment type="caution">
    <text evidence="1">The sequence shown here is derived from an EMBL/GenBank/DDBJ whole genome shotgun (WGS) entry which is preliminary data.</text>
</comment>
<reference evidence="1 2" key="1">
    <citation type="journal article" date="2019" name="Genome Biol. Evol.">
        <title>Insights into the evolution of the New World diploid cottons (Gossypium, subgenus Houzingenia) based on genome sequencing.</title>
        <authorList>
            <person name="Grover C.E."/>
            <person name="Arick M.A. 2nd"/>
            <person name="Thrash A."/>
            <person name="Conover J.L."/>
            <person name="Sanders W.S."/>
            <person name="Peterson D.G."/>
            <person name="Frelichowski J.E."/>
            <person name="Scheffler J.A."/>
            <person name="Scheffler B.E."/>
            <person name="Wendel J.F."/>
        </authorList>
    </citation>
    <scope>NUCLEOTIDE SEQUENCE [LARGE SCALE GENOMIC DNA]</scope>
    <source>
        <strain evidence="1">5</strain>
        <tissue evidence="1">Leaf</tissue>
    </source>
</reference>
<dbReference type="EMBL" id="JABEZY010000008">
    <property type="protein sequence ID" value="MBA0744071.1"/>
    <property type="molecule type" value="Genomic_DNA"/>
</dbReference>
<name>A0A7J9C6H2_GOSGO</name>
<proteinExistence type="predicted"/>
<sequence>MRKVLSFHPKRFAIKVTTIEDANDSDTMRMNEFIGSLQTFMMNLEEPKRKRCLGIAARTDGNT</sequence>
<evidence type="ECO:0000313" key="1">
    <source>
        <dbReference type="EMBL" id="MBA0744071.1"/>
    </source>
</evidence>
<protein>
    <submittedName>
        <fullName evidence="1">Uncharacterized protein</fullName>
    </submittedName>
</protein>
<dbReference type="Proteomes" id="UP000593579">
    <property type="component" value="Unassembled WGS sequence"/>
</dbReference>
<keyword evidence="2" id="KW-1185">Reference proteome</keyword>
<dbReference type="AlphaFoldDB" id="A0A7J9C6H2"/>
<organism evidence="1 2">
    <name type="scientific">Gossypium gossypioides</name>
    <name type="common">Mexican cotton</name>
    <name type="synonym">Selera gossypioides</name>
    <dbReference type="NCBI Taxonomy" id="34282"/>
    <lineage>
        <taxon>Eukaryota</taxon>
        <taxon>Viridiplantae</taxon>
        <taxon>Streptophyta</taxon>
        <taxon>Embryophyta</taxon>
        <taxon>Tracheophyta</taxon>
        <taxon>Spermatophyta</taxon>
        <taxon>Magnoliopsida</taxon>
        <taxon>eudicotyledons</taxon>
        <taxon>Gunneridae</taxon>
        <taxon>Pentapetalae</taxon>
        <taxon>rosids</taxon>
        <taxon>malvids</taxon>
        <taxon>Malvales</taxon>
        <taxon>Malvaceae</taxon>
        <taxon>Malvoideae</taxon>
        <taxon>Gossypium</taxon>
    </lineage>
</organism>
<gene>
    <name evidence="1" type="ORF">Gogos_006708</name>
</gene>
<accession>A0A7J9C6H2</accession>
<dbReference type="OrthoDB" id="990032at2759"/>